<reference evidence="2 3" key="1">
    <citation type="journal article" date="2012" name="Genet. Mol. Biol.">
        <title>Analysis of 16S rRNA and mxaF genes revealing insights into Methylobacterium niche-specific plant association.</title>
        <authorList>
            <person name="Dourado M.N."/>
            <person name="Andreote F.D."/>
            <person name="Dini-Andreote F."/>
            <person name="Conti R."/>
            <person name="Araujo J.M."/>
            <person name="Araujo W.L."/>
        </authorList>
    </citation>
    <scope>NUCLEOTIDE SEQUENCE [LARGE SCALE GENOMIC DNA]</scope>
    <source>
        <strain evidence="2 3">SR1.6/4</strain>
    </source>
</reference>
<dbReference type="Pfam" id="PF10098">
    <property type="entry name" value="DUF2336"/>
    <property type="match status" value="1"/>
</dbReference>
<evidence type="ECO:0000313" key="3">
    <source>
        <dbReference type="Proteomes" id="UP001349262"/>
    </source>
</evidence>
<gene>
    <name evidence="2" type="ORF">MRSR164_09690</name>
</gene>
<name>A0ABU7T902_9HYPH</name>
<evidence type="ECO:0008006" key="4">
    <source>
        <dbReference type="Google" id="ProtNLM"/>
    </source>
</evidence>
<dbReference type="EMBL" id="MLBY01000004">
    <property type="protein sequence ID" value="MEE7457040.1"/>
    <property type="molecule type" value="Genomic_DNA"/>
</dbReference>
<comment type="caution">
    <text evidence="2">The sequence shown here is derived from an EMBL/GenBank/DDBJ whole genome shotgun (WGS) entry which is preliminary data.</text>
</comment>
<dbReference type="Proteomes" id="UP001349262">
    <property type="component" value="Unassembled WGS sequence"/>
</dbReference>
<evidence type="ECO:0000313" key="2">
    <source>
        <dbReference type="EMBL" id="MEE7457040.1"/>
    </source>
</evidence>
<evidence type="ECO:0000256" key="1">
    <source>
        <dbReference type="SAM" id="MobiDB-lite"/>
    </source>
</evidence>
<feature type="region of interest" description="Disordered" evidence="1">
    <location>
        <begin position="296"/>
        <end position="332"/>
    </location>
</feature>
<organism evidence="2 3">
    <name type="scientific">Methylobacterium radiotolerans</name>
    <dbReference type="NCBI Taxonomy" id="31998"/>
    <lineage>
        <taxon>Bacteria</taxon>
        <taxon>Pseudomonadati</taxon>
        <taxon>Pseudomonadota</taxon>
        <taxon>Alphaproteobacteria</taxon>
        <taxon>Hyphomicrobiales</taxon>
        <taxon>Methylobacteriaceae</taxon>
        <taxon>Methylobacterium</taxon>
    </lineage>
</organism>
<proteinExistence type="predicted"/>
<keyword evidence="3" id="KW-1185">Reference proteome</keyword>
<sequence>MSSSVAEAPDLSGLIELSRDPALDLKPVILRVQTDLFLAAPVHDRAILQAFESLAAGLIPTVDEETLRIVADKLGGFPDVPPAVRVALATRGFPVAPPQEAETEAEADRALAANPGALIGTRALERLLARARTDADLGATLLARPDIPPADLAPLWLQAGPEQRRAIREAVEATAALRPCPPAPRALATTLVEKSHGRDIQGFITTLGQGLGLPENYLGAASDPTTRYDLLTLALRAADLREGEAVFVFLTLNDSVARSVDRVFSLVTLFRETSRAAARDLLSAILGASVMERAGSGEHQPLHGPEAKRGPAAASERGGLRTVLPSRLRRTS</sequence>
<protein>
    <recommendedName>
        <fullName evidence="4">DUF2336 domain-containing protein</fullName>
    </recommendedName>
</protein>
<dbReference type="InterPro" id="IPR019285">
    <property type="entry name" value="DUF2336"/>
</dbReference>
<accession>A0ABU7T902</accession>